<evidence type="ECO:0000259" key="4">
    <source>
        <dbReference type="PROSITE" id="PS50198"/>
    </source>
</evidence>
<dbReference type="PANTHER" id="PTHR47637:SF1">
    <property type="entry name" value="CHAPERONE SURA"/>
    <property type="match status" value="1"/>
</dbReference>
<dbReference type="EMBL" id="FNGA01000003">
    <property type="protein sequence ID" value="SDL20218.1"/>
    <property type="molecule type" value="Genomic_DNA"/>
</dbReference>
<dbReference type="InterPro" id="IPR050280">
    <property type="entry name" value="OMP_Chaperone_SurA"/>
</dbReference>
<reference evidence="6" key="1">
    <citation type="submission" date="2016-10" db="EMBL/GenBank/DDBJ databases">
        <authorList>
            <person name="Varghese N."/>
            <person name="Submissions S."/>
        </authorList>
    </citation>
    <scope>NUCLEOTIDE SEQUENCE [LARGE SCALE GENOMIC DNA]</scope>
    <source>
        <strain evidence="6">DSM 16995</strain>
    </source>
</reference>
<dbReference type="PANTHER" id="PTHR47637">
    <property type="entry name" value="CHAPERONE SURA"/>
    <property type="match status" value="1"/>
</dbReference>
<dbReference type="InterPro" id="IPR000297">
    <property type="entry name" value="PPIase_PpiC"/>
</dbReference>
<dbReference type="InterPro" id="IPR046357">
    <property type="entry name" value="PPIase_dom_sf"/>
</dbReference>
<feature type="chain" id="PRO_5011730257" evidence="3">
    <location>
        <begin position="20"/>
        <end position="312"/>
    </location>
</feature>
<keyword evidence="6" id="KW-1185">Reference proteome</keyword>
<feature type="domain" description="PpiC" evidence="4">
    <location>
        <begin position="177"/>
        <end position="267"/>
    </location>
</feature>
<dbReference type="SUPFAM" id="SSF109998">
    <property type="entry name" value="Triger factor/SurA peptide-binding domain-like"/>
    <property type="match status" value="1"/>
</dbReference>
<dbReference type="InterPro" id="IPR027304">
    <property type="entry name" value="Trigger_fact/SurA_dom_sf"/>
</dbReference>
<dbReference type="Proteomes" id="UP000199053">
    <property type="component" value="Unassembled WGS sequence"/>
</dbReference>
<dbReference type="RefSeq" id="WP_244512264.1">
    <property type="nucleotide sequence ID" value="NZ_FNGA01000003.1"/>
</dbReference>
<sequence length="312" mass="35600">MKRVIIVFFIILISSFVSIAGAEEKVVDGVVAVVNGDIVTMYEMNAKMAPIMKRFNGQSISAVDAEQIKNIRKQILDRMINEMILDQEAKRLKVEVSEQDIEGEIKRIKETSKFSDEEFARQLALQKTNLEDFKETLRKDIRKNRLLSYKVKNKVVVTEEEVQGVWNSTQSQQEEVKQSVHLKLILFPENISADKIREEIISGETTFEEAADKYTVGPGAGTGGDLGVLEWDDLAKTWHDALNGLNPGDVSQSFKVQKSTALLKLDSFEKNKTDSFTDNRDNIYERLYREKQDAVFVDFINKLREKAVIEIK</sequence>
<evidence type="ECO:0000256" key="2">
    <source>
        <dbReference type="PROSITE-ProRule" id="PRU00278"/>
    </source>
</evidence>
<dbReference type="Pfam" id="PF13624">
    <property type="entry name" value="SurA_N_3"/>
    <property type="match status" value="1"/>
</dbReference>
<dbReference type="Pfam" id="PF00639">
    <property type="entry name" value="Rotamase"/>
    <property type="match status" value="1"/>
</dbReference>
<feature type="signal peptide" evidence="3">
    <location>
        <begin position="1"/>
        <end position="19"/>
    </location>
</feature>
<name>A0A1G9I4P0_9BACT</name>
<dbReference type="STRING" id="246191.SAMN05660337_2448"/>
<organism evidence="5 6">
    <name type="scientific">Maridesulfovibrio ferrireducens</name>
    <dbReference type="NCBI Taxonomy" id="246191"/>
    <lineage>
        <taxon>Bacteria</taxon>
        <taxon>Pseudomonadati</taxon>
        <taxon>Thermodesulfobacteriota</taxon>
        <taxon>Desulfovibrionia</taxon>
        <taxon>Desulfovibrionales</taxon>
        <taxon>Desulfovibrionaceae</taxon>
        <taxon>Maridesulfovibrio</taxon>
    </lineage>
</organism>
<gene>
    <name evidence="5" type="ORF">SAMN05660337_2448</name>
</gene>
<protein>
    <submittedName>
        <fullName evidence="5">Periplasmic chaperone for outer membrane proteins SurA</fullName>
    </submittedName>
</protein>
<keyword evidence="2" id="KW-0413">Isomerase</keyword>
<keyword evidence="1 3" id="KW-0732">Signal</keyword>
<dbReference type="AlphaFoldDB" id="A0A1G9I4P0"/>
<accession>A0A1G9I4P0</accession>
<dbReference type="SUPFAM" id="SSF54534">
    <property type="entry name" value="FKBP-like"/>
    <property type="match status" value="1"/>
</dbReference>
<proteinExistence type="predicted"/>
<dbReference type="Gene3D" id="1.10.4030.10">
    <property type="entry name" value="Porin chaperone SurA, peptide-binding domain"/>
    <property type="match status" value="1"/>
</dbReference>
<evidence type="ECO:0000313" key="6">
    <source>
        <dbReference type="Proteomes" id="UP000199053"/>
    </source>
</evidence>
<dbReference type="PROSITE" id="PS50198">
    <property type="entry name" value="PPIC_PPIASE_2"/>
    <property type="match status" value="1"/>
</dbReference>
<dbReference type="GO" id="GO:0003755">
    <property type="term" value="F:peptidyl-prolyl cis-trans isomerase activity"/>
    <property type="evidence" value="ECO:0007669"/>
    <property type="project" value="UniProtKB-KW"/>
</dbReference>
<keyword evidence="2" id="KW-0697">Rotamase</keyword>
<evidence type="ECO:0000256" key="1">
    <source>
        <dbReference type="ARBA" id="ARBA00022729"/>
    </source>
</evidence>
<evidence type="ECO:0000313" key="5">
    <source>
        <dbReference type="EMBL" id="SDL20218.1"/>
    </source>
</evidence>
<dbReference type="Gene3D" id="3.10.50.40">
    <property type="match status" value="1"/>
</dbReference>
<evidence type="ECO:0000256" key="3">
    <source>
        <dbReference type="SAM" id="SignalP"/>
    </source>
</evidence>